<reference evidence="2 3" key="1">
    <citation type="journal article" date="2016" name="Nat. Commun.">
        <title>Thousands of microbial genomes shed light on interconnected biogeochemical processes in an aquifer system.</title>
        <authorList>
            <person name="Anantharaman K."/>
            <person name="Brown C.T."/>
            <person name="Hug L.A."/>
            <person name="Sharon I."/>
            <person name="Castelle C.J."/>
            <person name="Probst A.J."/>
            <person name="Thomas B.C."/>
            <person name="Singh A."/>
            <person name="Wilkins M.J."/>
            <person name="Karaoz U."/>
            <person name="Brodie E.L."/>
            <person name="Williams K.H."/>
            <person name="Hubbard S.S."/>
            <person name="Banfield J.F."/>
        </authorList>
    </citation>
    <scope>NUCLEOTIDE SEQUENCE [LARGE SCALE GENOMIC DNA]</scope>
</reference>
<protein>
    <recommendedName>
        <fullName evidence="1">Helix-turn-helix type 11 domain-containing protein</fullName>
    </recommendedName>
</protein>
<accession>A0A1G1WKB6</accession>
<dbReference type="InterPro" id="IPR036390">
    <property type="entry name" value="WH_DNA-bd_sf"/>
</dbReference>
<dbReference type="Pfam" id="PF08279">
    <property type="entry name" value="HTH_11"/>
    <property type="match status" value="1"/>
</dbReference>
<dbReference type="InterPro" id="IPR011991">
    <property type="entry name" value="ArsR-like_HTH"/>
</dbReference>
<dbReference type="SUPFAM" id="SSF46785">
    <property type="entry name" value="Winged helix' DNA-binding domain"/>
    <property type="match status" value="1"/>
</dbReference>
<dbReference type="Gene3D" id="1.10.10.10">
    <property type="entry name" value="Winged helix-like DNA-binding domain superfamily/Winged helix DNA-binding domain"/>
    <property type="match status" value="1"/>
</dbReference>
<evidence type="ECO:0000313" key="2">
    <source>
        <dbReference type="EMBL" id="OGY28185.1"/>
    </source>
</evidence>
<dbReference type="InterPro" id="IPR036388">
    <property type="entry name" value="WH-like_DNA-bd_sf"/>
</dbReference>
<sequence length="101" mass="11712">MPQDEWYLVSSHGAILMYIAVHRDCTIKEIAEEMGRTRRTVWGIIGDLKRAGSLHVRKEGRRHHYTVNLDGPFKHPTILKDASLRLVFGNLIKQYSQPRET</sequence>
<comment type="caution">
    <text evidence="2">The sequence shown here is derived from an EMBL/GenBank/DDBJ whole genome shotgun (WGS) entry which is preliminary data.</text>
</comment>
<name>A0A1G1WKB6_9BACT</name>
<proteinExistence type="predicted"/>
<dbReference type="Proteomes" id="UP000176645">
    <property type="component" value="Unassembled WGS sequence"/>
</dbReference>
<evidence type="ECO:0000259" key="1">
    <source>
        <dbReference type="Pfam" id="PF08279"/>
    </source>
</evidence>
<dbReference type="AlphaFoldDB" id="A0A1G1WKB6"/>
<dbReference type="InterPro" id="IPR013196">
    <property type="entry name" value="HTH_11"/>
</dbReference>
<organism evidence="2 3">
    <name type="scientific">Candidatus Woykebacteria bacterium RBG_19FT_COMBO_43_10</name>
    <dbReference type="NCBI Taxonomy" id="1802598"/>
    <lineage>
        <taxon>Bacteria</taxon>
        <taxon>Candidatus Woykeibacteriota</taxon>
    </lineage>
</organism>
<gene>
    <name evidence="2" type="ORF">A2Z42_04785</name>
</gene>
<dbReference type="EMBL" id="MHCU01000011">
    <property type="protein sequence ID" value="OGY28185.1"/>
    <property type="molecule type" value="Genomic_DNA"/>
</dbReference>
<feature type="domain" description="Helix-turn-helix type 11" evidence="1">
    <location>
        <begin position="20"/>
        <end position="64"/>
    </location>
</feature>
<dbReference type="CDD" id="cd00090">
    <property type="entry name" value="HTH_ARSR"/>
    <property type="match status" value="1"/>
</dbReference>
<evidence type="ECO:0000313" key="3">
    <source>
        <dbReference type="Proteomes" id="UP000176645"/>
    </source>
</evidence>